<dbReference type="EMBL" id="JBHSLU010000018">
    <property type="protein sequence ID" value="MFC5505561.1"/>
    <property type="molecule type" value="Genomic_DNA"/>
</dbReference>
<reference evidence="3" key="1">
    <citation type="journal article" date="2019" name="Int. J. Syst. Evol. Microbiol.">
        <title>The Global Catalogue of Microorganisms (GCM) 10K type strain sequencing project: providing services to taxonomists for standard genome sequencing and annotation.</title>
        <authorList>
            <consortium name="The Broad Institute Genomics Platform"/>
            <consortium name="The Broad Institute Genome Sequencing Center for Infectious Disease"/>
            <person name="Wu L."/>
            <person name="Ma J."/>
        </authorList>
    </citation>
    <scope>NUCLEOTIDE SEQUENCE [LARGE SCALE GENOMIC DNA]</scope>
    <source>
        <strain evidence="3">CCUG 43117</strain>
    </source>
</reference>
<evidence type="ECO:0008006" key="4">
    <source>
        <dbReference type="Google" id="ProtNLM"/>
    </source>
</evidence>
<dbReference type="RefSeq" id="WP_156446618.1">
    <property type="nucleotide sequence ID" value="NZ_JBHSLU010000018.1"/>
</dbReference>
<accession>A0ABW0NYG4</accession>
<keyword evidence="1" id="KW-0732">Signal</keyword>
<dbReference type="Proteomes" id="UP001596060">
    <property type="component" value="Unassembled WGS sequence"/>
</dbReference>
<organism evidence="2 3">
    <name type="scientific">Bosea massiliensis</name>
    <dbReference type="NCBI Taxonomy" id="151419"/>
    <lineage>
        <taxon>Bacteria</taxon>
        <taxon>Pseudomonadati</taxon>
        <taxon>Pseudomonadota</taxon>
        <taxon>Alphaproteobacteria</taxon>
        <taxon>Hyphomicrobiales</taxon>
        <taxon>Boseaceae</taxon>
        <taxon>Bosea</taxon>
    </lineage>
</organism>
<gene>
    <name evidence="2" type="ORF">ACFPN9_09855</name>
</gene>
<evidence type="ECO:0000256" key="1">
    <source>
        <dbReference type="SAM" id="SignalP"/>
    </source>
</evidence>
<name>A0ABW0NYG4_9HYPH</name>
<proteinExistence type="predicted"/>
<feature type="signal peptide" evidence="1">
    <location>
        <begin position="1"/>
        <end position="28"/>
    </location>
</feature>
<comment type="caution">
    <text evidence="2">The sequence shown here is derived from an EMBL/GenBank/DDBJ whole genome shotgun (WGS) entry which is preliminary data.</text>
</comment>
<evidence type="ECO:0000313" key="2">
    <source>
        <dbReference type="EMBL" id="MFC5505561.1"/>
    </source>
</evidence>
<protein>
    <recommendedName>
        <fullName evidence="4">DUF4124 domain-containing protein</fullName>
    </recommendedName>
</protein>
<keyword evidence="3" id="KW-1185">Reference proteome</keyword>
<feature type="chain" id="PRO_5046085664" description="DUF4124 domain-containing protein" evidence="1">
    <location>
        <begin position="29"/>
        <end position="78"/>
    </location>
</feature>
<evidence type="ECO:0000313" key="3">
    <source>
        <dbReference type="Proteomes" id="UP001596060"/>
    </source>
</evidence>
<sequence length="78" mass="8090">MRSTSANSMVAAATIAVSAVMLTMLAMADNRPAKTLCRDVVPGSIVEVMNCPQTAQAPQLAKSVVPAQQTRLAFTAGQ</sequence>